<organism evidence="2 3">
    <name type="scientific">Actinoplanes utahensis</name>
    <dbReference type="NCBI Taxonomy" id="1869"/>
    <lineage>
        <taxon>Bacteria</taxon>
        <taxon>Bacillati</taxon>
        <taxon>Actinomycetota</taxon>
        <taxon>Actinomycetes</taxon>
        <taxon>Micromonosporales</taxon>
        <taxon>Micromonosporaceae</taxon>
        <taxon>Actinoplanes</taxon>
    </lineage>
</organism>
<evidence type="ECO:0000313" key="3">
    <source>
        <dbReference type="Proteomes" id="UP000054537"/>
    </source>
</evidence>
<gene>
    <name evidence="2" type="ORF">MB27_11535</name>
</gene>
<dbReference type="OrthoDB" id="196248at2"/>
<dbReference type="EMBL" id="JRTT01000011">
    <property type="protein sequence ID" value="KHD77378.1"/>
    <property type="molecule type" value="Genomic_DNA"/>
</dbReference>
<name>A0A0A6UQS5_ACTUT</name>
<dbReference type="eggNOG" id="ENOG50330T1">
    <property type="taxonomic scope" value="Bacteria"/>
</dbReference>
<dbReference type="RefSeq" id="WP_043524287.1">
    <property type="nucleotide sequence ID" value="NZ_BAABKU010000020.1"/>
</dbReference>
<evidence type="ECO:0000256" key="1">
    <source>
        <dbReference type="SAM" id="MobiDB-lite"/>
    </source>
</evidence>
<keyword evidence="3" id="KW-1185">Reference proteome</keyword>
<sequence length="104" mass="11514">MSPAKKRTRLITVDGVVYRWRVRRRPAHQGPLSFAIERADRRGTILIATTPGTRPTEWMGTATPPAVPDLVATLIRQARDRGWHPDDPGPALPLTLDPTTEPAC</sequence>
<protein>
    <submittedName>
        <fullName evidence="2">Uncharacterized protein</fullName>
    </submittedName>
</protein>
<dbReference type="Proteomes" id="UP000054537">
    <property type="component" value="Unassembled WGS sequence"/>
</dbReference>
<evidence type="ECO:0000313" key="2">
    <source>
        <dbReference type="EMBL" id="KHD77378.1"/>
    </source>
</evidence>
<reference evidence="2 3" key="1">
    <citation type="submission" date="2014-10" db="EMBL/GenBank/DDBJ databases">
        <title>Draft genome sequence of Actinoplanes utahensis NRRL 12052.</title>
        <authorList>
            <person name="Velasco-Bucheli B."/>
            <person name="del Cerro C."/>
            <person name="Hormigo D."/>
            <person name="Garcia J.L."/>
            <person name="Acebal C."/>
            <person name="Arroyo M."/>
            <person name="de la Mata I."/>
        </authorList>
    </citation>
    <scope>NUCLEOTIDE SEQUENCE [LARGE SCALE GENOMIC DNA]</scope>
    <source>
        <strain evidence="2 3">NRRL 12052</strain>
    </source>
</reference>
<proteinExistence type="predicted"/>
<dbReference type="AlphaFoldDB" id="A0A0A6UQS5"/>
<feature type="region of interest" description="Disordered" evidence="1">
    <location>
        <begin position="80"/>
        <end position="104"/>
    </location>
</feature>
<accession>A0A0A6UQS5</accession>
<comment type="caution">
    <text evidence="2">The sequence shown here is derived from an EMBL/GenBank/DDBJ whole genome shotgun (WGS) entry which is preliminary data.</text>
</comment>